<dbReference type="InterPro" id="IPR036388">
    <property type="entry name" value="WH-like_DNA-bd_sf"/>
</dbReference>
<accession>G9ZPE9</accession>
<dbReference type="EMBL" id="AGEY01000074">
    <property type="protein sequence ID" value="EHL98363.1"/>
    <property type="molecule type" value="Genomic_DNA"/>
</dbReference>
<keyword evidence="6" id="KW-1185">Reference proteome</keyword>
<evidence type="ECO:0000256" key="3">
    <source>
        <dbReference type="ARBA" id="ARBA00023163"/>
    </source>
</evidence>
<dbReference type="SMART" id="SM00418">
    <property type="entry name" value="HTH_ARSR"/>
    <property type="match status" value="1"/>
</dbReference>
<comment type="caution">
    <text evidence="5">The sequence shown here is derived from an EMBL/GenBank/DDBJ whole genome shotgun (WGS) entry which is preliminary data.</text>
</comment>
<feature type="domain" description="HTH arsR-type" evidence="4">
    <location>
        <begin position="6"/>
        <end position="98"/>
    </location>
</feature>
<keyword evidence="2" id="KW-0238">DNA-binding</keyword>
<dbReference type="InterPro" id="IPR011991">
    <property type="entry name" value="ArsR-like_HTH"/>
</dbReference>
<dbReference type="InterPro" id="IPR051081">
    <property type="entry name" value="HTH_MetalResp_TranReg"/>
</dbReference>
<evidence type="ECO:0000256" key="2">
    <source>
        <dbReference type="ARBA" id="ARBA00023125"/>
    </source>
</evidence>
<dbReference type="InterPro" id="IPR036390">
    <property type="entry name" value="WH_DNA-bd_sf"/>
</dbReference>
<dbReference type="PROSITE" id="PS50987">
    <property type="entry name" value="HTH_ARSR_2"/>
    <property type="match status" value="1"/>
</dbReference>
<dbReference type="STRING" id="797515.HMPREF9103_01603"/>
<evidence type="ECO:0000256" key="1">
    <source>
        <dbReference type="ARBA" id="ARBA00023015"/>
    </source>
</evidence>
<dbReference type="GO" id="GO:0003677">
    <property type="term" value="F:DNA binding"/>
    <property type="evidence" value="ECO:0007669"/>
    <property type="project" value="UniProtKB-KW"/>
</dbReference>
<evidence type="ECO:0000259" key="4">
    <source>
        <dbReference type="PROSITE" id="PS50987"/>
    </source>
</evidence>
<dbReference type="Pfam" id="PF01022">
    <property type="entry name" value="HTH_5"/>
    <property type="match status" value="1"/>
</dbReference>
<evidence type="ECO:0000313" key="5">
    <source>
        <dbReference type="EMBL" id="EHL98363.1"/>
    </source>
</evidence>
<dbReference type="PANTHER" id="PTHR33154:SF25">
    <property type="entry name" value="LMO0101 PROTEIN"/>
    <property type="match status" value="1"/>
</dbReference>
<dbReference type="InterPro" id="IPR001845">
    <property type="entry name" value="HTH_ArsR_DNA-bd_dom"/>
</dbReference>
<protein>
    <submittedName>
        <fullName evidence="5">Transcriptional regulator, ArsR family</fullName>
    </submittedName>
</protein>
<dbReference type="NCBIfam" id="NF033788">
    <property type="entry name" value="HTH_metalloreg"/>
    <property type="match status" value="1"/>
</dbReference>
<sequence>MIIELNEQQTDELRVKIFKALSDPIRIQIIRYMRRMDKELTCGDISKVIEMSKSAGSYHFKVLREAGLITTRKIAREKYVSLNYDTFKKYVNNFLDSL</sequence>
<organism evidence="5 6">
    <name type="scientific">Lentilactobacillus parafarraginis F0439</name>
    <dbReference type="NCBI Taxonomy" id="797515"/>
    <lineage>
        <taxon>Bacteria</taxon>
        <taxon>Bacillati</taxon>
        <taxon>Bacillota</taxon>
        <taxon>Bacilli</taxon>
        <taxon>Lactobacillales</taxon>
        <taxon>Lactobacillaceae</taxon>
        <taxon>Lentilactobacillus</taxon>
    </lineage>
</organism>
<keyword evidence="3" id="KW-0804">Transcription</keyword>
<dbReference type="PANTHER" id="PTHR33154">
    <property type="entry name" value="TRANSCRIPTIONAL REGULATOR, ARSR FAMILY"/>
    <property type="match status" value="1"/>
</dbReference>
<dbReference type="AlphaFoldDB" id="G9ZPE9"/>
<dbReference type="RefSeq" id="WP_008212813.1">
    <property type="nucleotide sequence ID" value="NZ_JH414968.1"/>
</dbReference>
<dbReference type="CDD" id="cd00090">
    <property type="entry name" value="HTH_ARSR"/>
    <property type="match status" value="1"/>
</dbReference>
<dbReference type="PRINTS" id="PR00778">
    <property type="entry name" value="HTHARSR"/>
</dbReference>
<evidence type="ECO:0000313" key="6">
    <source>
        <dbReference type="Proteomes" id="UP000004625"/>
    </source>
</evidence>
<dbReference type="HOGENOM" id="CLU_097806_4_3_9"/>
<reference evidence="5 6" key="1">
    <citation type="submission" date="2011-09" db="EMBL/GenBank/DDBJ databases">
        <authorList>
            <person name="Weinstock G."/>
            <person name="Sodergren E."/>
            <person name="Clifton S."/>
            <person name="Fulton L."/>
            <person name="Fulton B."/>
            <person name="Courtney L."/>
            <person name="Fronick C."/>
            <person name="Harrison M."/>
            <person name="Strong C."/>
            <person name="Farmer C."/>
            <person name="Delahaunty K."/>
            <person name="Markovic C."/>
            <person name="Hall O."/>
            <person name="Minx P."/>
            <person name="Tomlinson C."/>
            <person name="Mitreva M."/>
            <person name="Hou S."/>
            <person name="Chen J."/>
            <person name="Wollam A."/>
            <person name="Pepin K.H."/>
            <person name="Johnson M."/>
            <person name="Bhonagiri V."/>
            <person name="Zhang X."/>
            <person name="Suruliraj S."/>
            <person name="Warren W."/>
            <person name="Chinwalla A."/>
            <person name="Mardis E.R."/>
            <person name="Wilson R.K."/>
        </authorList>
    </citation>
    <scope>NUCLEOTIDE SEQUENCE [LARGE SCALE GENOMIC DNA]</scope>
    <source>
        <strain evidence="5 6">F0439</strain>
    </source>
</reference>
<keyword evidence="1" id="KW-0805">Transcription regulation</keyword>
<dbReference type="GO" id="GO:0003700">
    <property type="term" value="F:DNA-binding transcription factor activity"/>
    <property type="evidence" value="ECO:0007669"/>
    <property type="project" value="InterPro"/>
</dbReference>
<dbReference type="SUPFAM" id="SSF46785">
    <property type="entry name" value="Winged helix' DNA-binding domain"/>
    <property type="match status" value="1"/>
</dbReference>
<name>G9ZPE9_9LACO</name>
<dbReference type="eggNOG" id="COG0640">
    <property type="taxonomic scope" value="Bacteria"/>
</dbReference>
<dbReference type="PATRIC" id="fig|797515.3.peg.1482"/>
<dbReference type="Proteomes" id="UP000004625">
    <property type="component" value="Unassembled WGS sequence"/>
</dbReference>
<dbReference type="Gene3D" id="1.10.10.10">
    <property type="entry name" value="Winged helix-like DNA-binding domain superfamily/Winged helix DNA-binding domain"/>
    <property type="match status" value="1"/>
</dbReference>
<proteinExistence type="predicted"/>
<gene>
    <name evidence="5" type="ORF">HMPREF9103_01603</name>
</gene>